<protein>
    <submittedName>
        <fullName evidence="2">Uncharacterized protein</fullName>
    </submittedName>
</protein>
<dbReference type="OrthoDB" id="1525231at2"/>
<keyword evidence="1" id="KW-0812">Transmembrane</keyword>
<reference evidence="2 3" key="1">
    <citation type="submission" date="2018-12" db="EMBL/GenBank/DDBJ databases">
        <title>Flammeovirga pectinis sp. nov., isolated from the gut of the Korean scallop, Patinopecten yessoensis.</title>
        <authorList>
            <person name="Bae J.-W."/>
            <person name="Jeong Y.-S."/>
            <person name="Kang W."/>
        </authorList>
    </citation>
    <scope>NUCLEOTIDE SEQUENCE [LARGE SCALE GENOMIC DNA]</scope>
    <source>
        <strain evidence="2 3">L12M1</strain>
    </source>
</reference>
<organism evidence="2 3">
    <name type="scientific">Flammeovirga pectinis</name>
    <dbReference type="NCBI Taxonomy" id="2494373"/>
    <lineage>
        <taxon>Bacteria</taxon>
        <taxon>Pseudomonadati</taxon>
        <taxon>Bacteroidota</taxon>
        <taxon>Cytophagia</taxon>
        <taxon>Cytophagales</taxon>
        <taxon>Flammeovirgaceae</taxon>
        <taxon>Flammeovirga</taxon>
    </lineage>
</organism>
<keyword evidence="1" id="KW-0472">Membrane</keyword>
<evidence type="ECO:0000313" key="2">
    <source>
        <dbReference type="EMBL" id="AZQ62183.1"/>
    </source>
</evidence>
<feature type="transmembrane region" description="Helical" evidence="1">
    <location>
        <begin position="48"/>
        <end position="69"/>
    </location>
</feature>
<proteinExistence type="predicted"/>
<dbReference type="EMBL" id="CP034562">
    <property type="protein sequence ID" value="AZQ62183.1"/>
    <property type="molecule type" value="Genomic_DNA"/>
</dbReference>
<feature type="transmembrane region" description="Helical" evidence="1">
    <location>
        <begin position="12"/>
        <end position="36"/>
    </location>
</feature>
<name>A0A3S9P1W7_9BACT</name>
<sequence>MNKNIIVNGTAILITASLLQVMFPWWIITVPCFIFGAFRDTNKFLNSFLTGFVSIALLWGTYAALIQLYTGSELSSRISIMFHLPSNDFVGIVSALIGGFVGGLSALCGDLINWSSTDLTPSKANKVEEESL</sequence>
<dbReference type="AlphaFoldDB" id="A0A3S9P1W7"/>
<dbReference type="RefSeq" id="WP_126613431.1">
    <property type="nucleotide sequence ID" value="NZ_CP034562.1"/>
</dbReference>
<gene>
    <name evidence="2" type="ORF">EI427_08020</name>
</gene>
<feature type="transmembrane region" description="Helical" evidence="1">
    <location>
        <begin position="89"/>
        <end position="112"/>
    </location>
</feature>
<keyword evidence="1" id="KW-1133">Transmembrane helix</keyword>
<keyword evidence="3" id="KW-1185">Reference proteome</keyword>
<evidence type="ECO:0000313" key="3">
    <source>
        <dbReference type="Proteomes" id="UP000267268"/>
    </source>
</evidence>
<dbReference type="KEGG" id="fll:EI427_08020"/>
<dbReference type="Proteomes" id="UP000267268">
    <property type="component" value="Chromosome 1"/>
</dbReference>
<accession>A0A3S9P1W7</accession>
<evidence type="ECO:0000256" key="1">
    <source>
        <dbReference type="SAM" id="Phobius"/>
    </source>
</evidence>